<evidence type="ECO:0000313" key="2">
    <source>
        <dbReference type="EMBL" id="HET98748.1"/>
    </source>
</evidence>
<evidence type="ECO:0000256" key="1">
    <source>
        <dbReference type="SAM" id="MobiDB-lite"/>
    </source>
</evidence>
<dbReference type="Proteomes" id="UP000885986">
    <property type="component" value="Unassembled WGS sequence"/>
</dbReference>
<sequence>MLLDASSGVGRSLIRPERPESSPVPNDANRAQPERSEAGRSSDIGPAVVTNFSAAAMELARPVRETEQQADSERSADRMEREDRGVAQANREEQARRIQQEPQRNSSINVTV</sequence>
<gene>
    <name evidence="2" type="ORF">ENN98_08755</name>
</gene>
<feature type="region of interest" description="Disordered" evidence="1">
    <location>
        <begin position="1"/>
        <end position="112"/>
    </location>
</feature>
<name>A0A7C2TIF5_9BACT</name>
<dbReference type="AlphaFoldDB" id="A0A7C2TIF5"/>
<feature type="compositionally biased region" description="Basic and acidic residues" evidence="1">
    <location>
        <begin position="61"/>
        <end position="99"/>
    </location>
</feature>
<feature type="compositionally biased region" description="Polar residues" evidence="1">
    <location>
        <begin position="100"/>
        <end position="112"/>
    </location>
</feature>
<protein>
    <submittedName>
        <fullName evidence="2">Uncharacterized protein</fullName>
    </submittedName>
</protein>
<accession>A0A7C2TIF5</accession>
<dbReference type="EMBL" id="DSDS01000196">
    <property type="protein sequence ID" value="HET98748.1"/>
    <property type="molecule type" value="Genomic_DNA"/>
</dbReference>
<comment type="caution">
    <text evidence="2">The sequence shown here is derived from an EMBL/GenBank/DDBJ whole genome shotgun (WGS) entry which is preliminary data.</text>
</comment>
<proteinExistence type="predicted"/>
<organism evidence="2">
    <name type="scientific">Desulfurivibrio alkaliphilus</name>
    <dbReference type="NCBI Taxonomy" id="427923"/>
    <lineage>
        <taxon>Bacteria</taxon>
        <taxon>Pseudomonadati</taxon>
        <taxon>Thermodesulfobacteriota</taxon>
        <taxon>Desulfobulbia</taxon>
        <taxon>Desulfobulbales</taxon>
        <taxon>Desulfobulbaceae</taxon>
        <taxon>Desulfurivibrio</taxon>
    </lineage>
</organism>
<reference evidence="2" key="1">
    <citation type="journal article" date="2020" name="mSystems">
        <title>Genome- and Community-Level Interaction Insights into Carbon Utilization and Element Cycling Functions of Hydrothermarchaeota in Hydrothermal Sediment.</title>
        <authorList>
            <person name="Zhou Z."/>
            <person name="Liu Y."/>
            <person name="Xu W."/>
            <person name="Pan J."/>
            <person name="Luo Z.H."/>
            <person name="Li M."/>
        </authorList>
    </citation>
    <scope>NUCLEOTIDE SEQUENCE [LARGE SCALE GENOMIC DNA]</scope>
    <source>
        <strain evidence="2">SpSt-1224</strain>
    </source>
</reference>